<evidence type="ECO:0000313" key="10">
    <source>
        <dbReference type="EMBL" id="CAD8118585.1"/>
    </source>
</evidence>
<feature type="coiled-coil region" evidence="7">
    <location>
        <begin position="108"/>
        <end position="142"/>
    </location>
</feature>
<keyword evidence="4" id="KW-0862">Zinc</keyword>
<dbReference type="PANTHER" id="PTHR13415:SF2">
    <property type="entry name" value="INTEGRATOR COMPLEX SUBUNIT 12"/>
    <property type="match status" value="1"/>
</dbReference>
<dbReference type="PROSITE" id="PS01359">
    <property type="entry name" value="ZF_PHD_1"/>
    <property type="match status" value="1"/>
</dbReference>
<comment type="subcellular location">
    <subcellularLocation>
        <location evidence="1">Nucleus</location>
    </subcellularLocation>
</comment>
<evidence type="ECO:0000256" key="1">
    <source>
        <dbReference type="ARBA" id="ARBA00004123"/>
    </source>
</evidence>
<evidence type="ECO:0000313" key="11">
    <source>
        <dbReference type="Proteomes" id="UP000692954"/>
    </source>
</evidence>
<feature type="coiled-coil region" evidence="7">
    <location>
        <begin position="771"/>
        <end position="798"/>
    </location>
</feature>
<dbReference type="GO" id="GO:0008270">
    <property type="term" value="F:zinc ion binding"/>
    <property type="evidence" value="ECO:0007669"/>
    <property type="project" value="UniProtKB-KW"/>
</dbReference>
<organism evidence="10 11">
    <name type="scientific">Paramecium sonneborni</name>
    <dbReference type="NCBI Taxonomy" id="65129"/>
    <lineage>
        <taxon>Eukaryota</taxon>
        <taxon>Sar</taxon>
        <taxon>Alveolata</taxon>
        <taxon>Ciliophora</taxon>
        <taxon>Intramacronucleata</taxon>
        <taxon>Oligohymenophorea</taxon>
        <taxon>Peniculida</taxon>
        <taxon>Parameciidae</taxon>
        <taxon>Paramecium</taxon>
    </lineage>
</organism>
<dbReference type="Proteomes" id="UP000692954">
    <property type="component" value="Unassembled WGS sequence"/>
</dbReference>
<dbReference type="GO" id="GO:0032039">
    <property type="term" value="C:integrator complex"/>
    <property type="evidence" value="ECO:0007669"/>
    <property type="project" value="TreeGrafter"/>
</dbReference>
<feature type="compositionally biased region" description="Basic and acidic residues" evidence="8">
    <location>
        <begin position="21"/>
        <end position="45"/>
    </location>
</feature>
<sequence>MTTFEEPIIQIIVDEIAEEQGDQKNRKEIDENKKNKKQLKSDKTQKGFRSNFDGKQQFGDKSICRLCQQTTLQQLYNICNRCHFRYHQECANQNQYGSYNKETQKWICKKCINRLEILNKKNKDKKRKKRKIQIQIQSTEQSDNENKVSLTDFLQRFPTYKNQGQILFPILDEYLIAYQDLFQVESKKKPQIKEDQDIPNQYFQQVLIIWDAYNNYDKIVSDILNVEESNQDNQSQIGTFIHFKDHHQLYSQKSRKQIYQMLDTEPLKLVEFFSWFYAKQLIEDVDFEQIQKAQENAFWYLMGFLWYNNRQQYYEIYKESLQYIAHYLYQQGILSLKEEDLKLLDKNNKDYFLNLILILIDGLADLKKTQNLIQYRVEILISNNKIKEQLAAQVKELRSQTVVLQQNIDQFGLEQQQLKQNLTSGDLNKTDFINIQQQIEVTNNKIKEKELAKSNFTKKLISVQERYIQLEEELHLVQIPNLLINPSMFLGFDLKNSLYYFFLNERDKIFVQWKNSWIDSNMKWGFYNFDDVEILLQTLNLKGIKEYQLKLNLEEIKKQKLILCDSNPSVALNGHDKSIEKTQPDSQSNNNKLSCLNKQTEIQLIHLCKLLTEIDSNLTNYLNDKSCRWCSANVRNVFRKSYDENKDSIDCLKKAVEFFIENTQTQERLDKLQEGDTLDDNLYIDFDDDSAFLITRKKKIVEDEDLENQNQNENENFRQLEALDANKLKIRRMPMKLFGCYFENLKQCLLDQVKDKYCDSLQLKTCLIVLKEVIKMYIQRKQEELQRQEKKRYSHQQQQQPSLIIEENYRDQVQKFQQSDGENQWEEQCKVCGQGGKVLLCDTCPRVFHPRCLKLKEIPKGKWSCMICLSYFSRQVKTRQTFKKMLTK</sequence>
<evidence type="ECO:0000256" key="3">
    <source>
        <dbReference type="ARBA" id="ARBA00022771"/>
    </source>
</evidence>
<dbReference type="OrthoDB" id="1870062at2759"/>
<feature type="region of interest" description="Disordered" evidence="8">
    <location>
        <begin position="21"/>
        <end position="53"/>
    </location>
</feature>
<evidence type="ECO:0000259" key="9">
    <source>
        <dbReference type="PROSITE" id="PS50016"/>
    </source>
</evidence>
<dbReference type="PROSITE" id="PS50016">
    <property type="entry name" value="ZF_PHD_2"/>
    <property type="match status" value="2"/>
</dbReference>
<evidence type="ECO:0000256" key="4">
    <source>
        <dbReference type="ARBA" id="ARBA00022833"/>
    </source>
</evidence>
<dbReference type="PANTHER" id="PTHR13415">
    <property type="entry name" value="NUCLEAR FACTOR-RELATED"/>
    <property type="match status" value="1"/>
</dbReference>
<evidence type="ECO:0000256" key="6">
    <source>
        <dbReference type="PROSITE-ProRule" id="PRU00146"/>
    </source>
</evidence>
<reference evidence="10" key="1">
    <citation type="submission" date="2021-01" db="EMBL/GenBank/DDBJ databases">
        <authorList>
            <consortium name="Genoscope - CEA"/>
            <person name="William W."/>
        </authorList>
    </citation>
    <scope>NUCLEOTIDE SEQUENCE</scope>
</reference>
<evidence type="ECO:0000256" key="2">
    <source>
        <dbReference type="ARBA" id="ARBA00022723"/>
    </source>
</evidence>
<evidence type="ECO:0000256" key="7">
    <source>
        <dbReference type="SAM" id="Coils"/>
    </source>
</evidence>
<name>A0A8S1QUH2_9CILI</name>
<dbReference type="CDD" id="cd15532">
    <property type="entry name" value="PHD2_CHD_II"/>
    <property type="match status" value="1"/>
</dbReference>
<feature type="domain" description="PHD-type" evidence="9">
    <location>
        <begin position="61"/>
        <end position="114"/>
    </location>
</feature>
<keyword evidence="5" id="KW-0539">Nucleus</keyword>
<dbReference type="Pfam" id="PF15613">
    <property type="entry name" value="WSD"/>
    <property type="match status" value="1"/>
</dbReference>
<dbReference type="InterPro" id="IPR051776">
    <property type="entry name" value="Integrator_subunit_12"/>
</dbReference>
<keyword evidence="7" id="KW-0175">Coiled coil</keyword>
<dbReference type="FunFam" id="3.30.40.10:FF:001139">
    <property type="entry name" value="Predicted protein"/>
    <property type="match status" value="1"/>
</dbReference>
<dbReference type="SMART" id="SM00249">
    <property type="entry name" value="PHD"/>
    <property type="match status" value="2"/>
</dbReference>
<gene>
    <name evidence="10" type="ORF">PSON_ATCC_30995.1.T1180010</name>
</gene>
<evidence type="ECO:0000256" key="8">
    <source>
        <dbReference type="SAM" id="MobiDB-lite"/>
    </source>
</evidence>
<dbReference type="InterPro" id="IPR028941">
    <property type="entry name" value="WHIM2_dom"/>
</dbReference>
<comment type="caution">
    <text evidence="10">The sequence shown here is derived from an EMBL/GenBank/DDBJ whole genome shotgun (WGS) entry which is preliminary data.</text>
</comment>
<keyword evidence="11" id="KW-1185">Reference proteome</keyword>
<keyword evidence="3 6" id="KW-0863">Zinc-finger</keyword>
<dbReference type="Pfam" id="PF00628">
    <property type="entry name" value="PHD"/>
    <property type="match status" value="1"/>
</dbReference>
<dbReference type="EMBL" id="CAJJDN010000118">
    <property type="protein sequence ID" value="CAD8118585.1"/>
    <property type="molecule type" value="Genomic_DNA"/>
</dbReference>
<dbReference type="FunFam" id="3.30.40.10:FF:001128">
    <property type="entry name" value="Uncharacterized protein"/>
    <property type="match status" value="1"/>
</dbReference>
<dbReference type="AlphaFoldDB" id="A0A8S1QUH2"/>
<keyword evidence="2" id="KW-0479">Metal-binding</keyword>
<proteinExistence type="predicted"/>
<dbReference type="InterPro" id="IPR019786">
    <property type="entry name" value="Zinc_finger_PHD-type_CS"/>
</dbReference>
<evidence type="ECO:0000256" key="5">
    <source>
        <dbReference type="ARBA" id="ARBA00023242"/>
    </source>
</evidence>
<dbReference type="InterPro" id="IPR019787">
    <property type="entry name" value="Znf_PHD-finger"/>
</dbReference>
<accession>A0A8S1QUH2</accession>
<dbReference type="GO" id="GO:0034472">
    <property type="term" value="P:snRNA 3'-end processing"/>
    <property type="evidence" value="ECO:0007669"/>
    <property type="project" value="TreeGrafter"/>
</dbReference>
<protein>
    <recommendedName>
        <fullName evidence="9">PHD-type domain-containing protein</fullName>
    </recommendedName>
</protein>
<dbReference type="InterPro" id="IPR001965">
    <property type="entry name" value="Znf_PHD"/>
</dbReference>
<feature type="domain" description="PHD-type" evidence="9">
    <location>
        <begin position="826"/>
        <end position="871"/>
    </location>
</feature>